<dbReference type="Proteomes" id="UP001162501">
    <property type="component" value="Chromosome 25"/>
</dbReference>
<sequence length="153" mass="17582">MKDTNQRNASVPGAEDHSVLPPSTVKGYGMYQGKWSCYGKDCYYFSKEEKTWMESKQSCQDLGSSLIKIDDQEEQVFIQSKIKYSHWIGLEKRGVHHPWKWLDGTNASKNLDFQNSNDGRCGCLKSINIIPEVCTKLFPYICEKKHLLALIIK</sequence>
<dbReference type="EMBL" id="OX596109">
    <property type="protein sequence ID" value="CAN0291581.1"/>
    <property type="molecule type" value="Genomic_DNA"/>
</dbReference>
<evidence type="ECO:0000313" key="2">
    <source>
        <dbReference type="Proteomes" id="UP001162501"/>
    </source>
</evidence>
<reference evidence="1" key="2">
    <citation type="submission" date="2025-03" db="EMBL/GenBank/DDBJ databases">
        <authorList>
            <consortium name="ELIXIR-Norway"/>
            <consortium name="Elixir Norway"/>
        </authorList>
    </citation>
    <scope>NUCLEOTIDE SEQUENCE</scope>
</reference>
<evidence type="ECO:0000313" key="1">
    <source>
        <dbReference type="EMBL" id="CAN0291581.1"/>
    </source>
</evidence>
<name>A0AC59Z7I6_RANTA</name>
<reference evidence="1" key="1">
    <citation type="submission" date="2023-05" db="EMBL/GenBank/DDBJ databases">
        <authorList>
            <consortium name="ELIXIR-Norway"/>
        </authorList>
    </citation>
    <scope>NUCLEOTIDE SEQUENCE</scope>
</reference>
<organism evidence="1 2">
    <name type="scientific">Rangifer tarandus platyrhynchus</name>
    <name type="common">Svalbard reindeer</name>
    <dbReference type="NCBI Taxonomy" id="3082113"/>
    <lineage>
        <taxon>Eukaryota</taxon>
        <taxon>Metazoa</taxon>
        <taxon>Chordata</taxon>
        <taxon>Craniata</taxon>
        <taxon>Vertebrata</taxon>
        <taxon>Euteleostomi</taxon>
        <taxon>Mammalia</taxon>
        <taxon>Eutheria</taxon>
        <taxon>Laurasiatheria</taxon>
        <taxon>Artiodactyla</taxon>
        <taxon>Ruminantia</taxon>
        <taxon>Pecora</taxon>
        <taxon>Cervidae</taxon>
        <taxon>Odocoileinae</taxon>
        <taxon>Rangifer</taxon>
    </lineage>
</organism>
<protein>
    <submittedName>
        <fullName evidence="1">Uncharacterized protein</fullName>
    </submittedName>
</protein>
<proteinExistence type="predicted"/>
<accession>A0AC59Z7I6</accession>
<gene>
    <name evidence="1" type="ORF">MRATA1EN22A_LOCUS15045</name>
</gene>